<gene>
    <name evidence="1" type="ORF">G5I_09432</name>
</gene>
<keyword evidence="2" id="KW-1185">Reference proteome</keyword>
<name>F4WU75_ACREC</name>
<dbReference type="Proteomes" id="UP000007755">
    <property type="component" value="Unassembled WGS sequence"/>
</dbReference>
<evidence type="ECO:0000313" key="1">
    <source>
        <dbReference type="EMBL" id="EGI62243.1"/>
    </source>
</evidence>
<sequence length="255" mass="28613">MTFERGSHLVKEKRTTVEAGGTELRTTTRGTTGTTGVRSIGSLLLPYVLATRLKTRATLIQPTSRQLSAYLQTANFRVTLLVRSSLFIDSTDESVSTVNKGEPVHPNASSGRERIRREIRCSWSTSCLTERHDGCNVCLRHGGQHTEQPGGRRRIINHGLGRQRVLFCGVLDEVYFRKRKNGRTLVEGDVLSRRRIIIVTETKVGWLPKGTTESRNIMITIVPSISWGATNLTTELNRNVLENISRRNNFSTVPR</sequence>
<accession>F4WU75</accession>
<organism evidence="2">
    <name type="scientific">Acromyrmex echinatior</name>
    <name type="common">Panamanian leafcutter ant</name>
    <name type="synonym">Acromyrmex octospinosus echinatior</name>
    <dbReference type="NCBI Taxonomy" id="103372"/>
    <lineage>
        <taxon>Eukaryota</taxon>
        <taxon>Metazoa</taxon>
        <taxon>Ecdysozoa</taxon>
        <taxon>Arthropoda</taxon>
        <taxon>Hexapoda</taxon>
        <taxon>Insecta</taxon>
        <taxon>Pterygota</taxon>
        <taxon>Neoptera</taxon>
        <taxon>Endopterygota</taxon>
        <taxon>Hymenoptera</taxon>
        <taxon>Apocrita</taxon>
        <taxon>Aculeata</taxon>
        <taxon>Formicoidea</taxon>
        <taxon>Formicidae</taxon>
        <taxon>Myrmicinae</taxon>
        <taxon>Acromyrmex</taxon>
    </lineage>
</organism>
<dbReference type="AlphaFoldDB" id="F4WU75"/>
<dbReference type="InParanoid" id="F4WU75"/>
<proteinExistence type="predicted"/>
<evidence type="ECO:0000313" key="2">
    <source>
        <dbReference type="Proteomes" id="UP000007755"/>
    </source>
</evidence>
<reference evidence="1" key="1">
    <citation type="submission" date="2011-02" db="EMBL/GenBank/DDBJ databases">
        <title>The genome of the leaf-cutting ant Acromyrmex echinatior suggests key adaptations to social evolution and fungus farming.</title>
        <authorList>
            <person name="Nygaard S."/>
            <person name="Zhang G."/>
        </authorList>
    </citation>
    <scope>NUCLEOTIDE SEQUENCE</scope>
</reference>
<protein>
    <submittedName>
        <fullName evidence="1">Uncharacterized protein</fullName>
    </submittedName>
</protein>
<dbReference type="EMBL" id="GL888353">
    <property type="protein sequence ID" value="EGI62243.1"/>
    <property type="molecule type" value="Genomic_DNA"/>
</dbReference>